<dbReference type="Gene3D" id="3.40.50.150">
    <property type="entry name" value="Vaccinia Virus protein VP39"/>
    <property type="match status" value="1"/>
</dbReference>
<reference evidence="2 3" key="1">
    <citation type="submission" date="2021-01" db="EMBL/GenBank/DDBJ databases">
        <title>Whole genome shotgun sequence of Catellatospora chokoriensis NBRC 107358.</title>
        <authorList>
            <person name="Komaki H."/>
            <person name="Tamura T."/>
        </authorList>
    </citation>
    <scope>NUCLEOTIDE SEQUENCE [LARGE SCALE GENOMIC DNA]</scope>
    <source>
        <strain evidence="2 3">NBRC 107358</strain>
    </source>
</reference>
<proteinExistence type="predicted"/>
<dbReference type="Proteomes" id="UP000619293">
    <property type="component" value="Unassembled WGS sequence"/>
</dbReference>
<keyword evidence="3" id="KW-1185">Reference proteome</keyword>
<dbReference type="InterPro" id="IPR050508">
    <property type="entry name" value="Methyltransf_Superfamily"/>
</dbReference>
<comment type="caution">
    <text evidence="2">The sequence shown here is derived from an EMBL/GenBank/DDBJ whole genome shotgun (WGS) entry which is preliminary data.</text>
</comment>
<gene>
    <name evidence="2" type="ORF">Cch02nite_02200</name>
</gene>
<evidence type="ECO:0000313" key="2">
    <source>
        <dbReference type="EMBL" id="GIF86776.1"/>
    </source>
</evidence>
<dbReference type="RefSeq" id="WP_191840954.1">
    <property type="nucleotide sequence ID" value="NZ_BAAALB010000004.1"/>
</dbReference>
<evidence type="ECO:0000259" key="1">
    <source>
        <dbReference type="Pfam" id="PF08241"/>
    </source>
</evidence>
<dbReference type="InterPro" id="IPR029063">
    <property type="entry name" value="SAM-dependent_MTases_sf"/>
</dbReference>
<protein>
    <recommendedName>
        <fullName evidence="1">Methyltransferase type 11 domain-containing protein</fullName>
    </recommendedName>
</protein>
<evidence type="ECO:0000313" key="3">
    <source>
        <dbReference type="Proteomes" id="UP000619293"/>
    </source>
</evidence>
<dbReference type="CDD" id="cd02440">
    <property type="entry name" value="AdoMet_MTases"/>
    <property type="match status" value="1"/>
</dbReference>
<dbReference type="PANTHER" id="PTHR42912">
    <property type="entry name" value="METHYLTRANSFERASE"/>
    <property type="match status" value="1"/>
</dbReference>
<organism evidence="2 3">
    <name type="scientific">Catellatospora chokoriensis</name>
    <dbReference type="NCBI Taxonomy" id="310353"/>
    <lineage>
        <taxon>Bacteria</taxon>
        <taxon>Bacillati</taxon>
        <taxon>Actinomycetota</taxon>
        <taxon>Actinomycetes</taxon>
        <taxon>Micromonosporales</taxon>
        <taxon>Micromonosporaceae</taxon>
        <taxon>Catellatospora</taxon>
    </lineage>
</organism>
<dbReference type="SUPFAM" id="SSF53335">
    <property type="entry name" value="S-adenosyl-L-methionine-dependent methyltransferases"/>
    <property type="match status" value="1"/>
</dbReference>
<dbReference type="InterPro" id="IPR013216">
    <property type="entry name" value="Methyltransf_11"/>
</dbReference>
<accession>A0A8J3JTL4</accession>
<feature type="domain" description="Methyltransferase type 11" evidence="1">
    <location>
        <begin position="47"/>
        <end position="143"/>
    </location>
</feature>
<dbReference type="Pfam" id="PF08241">
    <property type="entry name" value="Methyltransf_11"/>
    <property type="match status" value="1"/>
</dbReference>
<name>A0A8J3JTL4_9ACTN</name>
<sequence>MTSFTPAATAAPDPIQYLDAVARTPIGLDYKQRLVDLLRPQAGHTVLDIGCGPGTDLPRLAEAVTATGTVIGVDDNPDMVAEARRRHAHRPGVEVRHGDAHRLPLADASVDRAKVDRVLQHLADPGRALAEARRVLRRGGVFAMAEPDWDTLTVADEDVETSRCFARFTAGRVRNATMGRHLVSLAARAGFGIGAVEATVAVYRDFQAADQVLGLRRNTARAVRDGVMADEVARQWLIRLESEPFLAGFTFYLVTAEA</sequence>
<dbReference type="EMBL" id="BONG01000001">
    <property type="protein sequence ID" value="GIF86776.1"/>
    <property type="molecule type" value="Genomic_DNA"/>
</dbReference>
<dbReference type="GO" id="GO:0008757">
    <property type="term" value="F:S-adenosylmethionine-dependent methyltransferase activity"/>
    <property type="evidence" value="ECO:0007669"/>
    <property type="project" value="InterPro"/>
</dbReference>
<dbReference type="AlphaFoldDB" id="A0A8J3JTL4"/>